<feature type="coiled-coil region" evidence="1">
    <location>
        <begin position="17"/>
        <end position="93"/>
    </location>
</feature>
<gene>
    <name evidence="4" type="ORF">MIMGU_mgv1a004420mg</name>
</gene>
<evidence type="ECO:0000259" key="2">
    <source>
        <dbReference type="Pfam" id="PF04784"/>
    </source>
</evidence>
<feature type="domain" description="Ternary complex factor MIP1 leucine-zipper" evidence="3">
    <location>
        <begin position="14"/>
        <end position="97"/>
    </location>
</feature>
<evidence type="ECO:0000313" key="5">
    <source>
        <dbReference type="Proteomes" id="UP000030748"/>
    </source>
</evidence>
<sequence length="528" mass="60905">MKLEDLLMQPREDKRTKLQLQQQVEGLEEELEEELQVKRVLKCAMKGPIGCCGSCSSLTPLLPFKVQMLLGEVAVVEEEIDWLERKINELKLDIYQEKKHIKEWEILQFKGLLHLHQQQHCDQQQIQKLRSRRPTQIEENNYTETPLLSTSHNNKQRRYRFSRQRRSSFSSSIELEYSTVELCFLIVEPNKISVELIKCLIGIFVKLNQTTLVNTKETRISKATTFSGCTTPVVLFPFNNHNSESSSHDIDPYEILPELPDVINNRDVGPYKNFIQITTSTLDPTRLSECLPAMRRLRVLMQKLSKININCFSHKQKLAFWINVYNASIMNAFLKQGLPSAPEKVQALVNKAAINVGGLIFKASTIENLILRHPTEVKQETSREEKEMLIRRNTSGLDYPEPNVAFALCRGTWSSPALRFYTADEVMNELERAKVEYLEAAVGIVTTRKKILVPKLMQLHMKDFADDMESLVEWIYSQLPYNNSLKRLMIQCLNGGDNITNYESSSSSSLNRIEIQPYASDFRYLIPV</sequence>
<evidence type="ECO:0000313" key="4">
    <source>
        <dbReference type="EMBL" id="EYU33259.1"/>
    </source>
</evidence>
<evidence type="ECO:0000259" key="3">
    <source>
        <dbReference type="Pfam" id="PF14389"/>
    </source>
</evidence>
<organism evidence="4 5">
    <name type="scientific">Erythranthe guttata</name>
    <name type="common">Yellow monkey flower</name>
    <name type="synonym">Mimulus guttatus</name>
    <dbReference type="NCBI Taxonomy" id="4155"/>
    <lineage>
        <taxon>Eukaryota</taxon>
        <taxon>Viridiplantae</taxon>
        <taxon>Streptophyta</taxon>
        <taxon>Embryophyta</taxon>
        <taxon>Tracheophyta</taxon>
        <taxon>Spermatophyta</taxon>
        <taxon>Magnoliopsida</taxon>
        <taxon>eudicotyledons</taxon>
        <taxon>Gunneridae</taxon>
        <taxon>Pentapetalae</taxon>
        <taxon>asterids</taxon>
        <taxon>lamiids</taxon>
        <taxon>Lamiales</taxon>
        <taxon>Phrymaceae</taxon>
        <taxon>Erythranthe</taxon>
    </lineage>
</organism>
<proteinExistence type="predicted"/>
<dbReference type="STRING" id="4155.A0A022R017"/>
<dbReference type="InterPro" id="IPR025757">
    <property type="entry name" value="MIP1_Leuzipper"/>
</dbReference>
<dbReference type="Pfam" id="PF14389">
    <property type="entry name" value="Lzipper-MIP1"/>
    <property type="match status" value="1"/>
</dbReference>
<evidence type="ECO:0000256" key="1">
    <source>
        <dbReference type="SAM" id="Coils"/>
    </source>
</evidence>
<dbReference type="InterPro" id="IPR006869">
    <property type="entry name" value="DUF547"/>
</dbReference>
<protein>
    <recommendedName>
        <fullName evidence="6">DUF547 domain-containing protein</fullName>
    </recommendedName>
</protein>
<dbReference type="EMBL" id="KI630781">
    <property type="protein sequence ID" value="EYU33259.1"/>
    <property type="molecule type" value="Genomic_DNA"/>
</dbReference>
<dbReference type="PANTHER" id="PTHR46248">
    <property type="entry name" value="EXPRESSED PROTEIN"/>
    <property type="match status" value="1"/>
</dbReference>
<accession>A0A022R017</accession>
<feature type="domain" description="DUF547" evidence="2">
    <location>
        <begin position="311"/>
        <end position="438"/>
    </location>
</feature>
<dbReference type="PANTHER" id="PTHR46248:SF4">
    <property type="entry name" value="OS01G0147800 PROTEIN"/>
    <property type="match status" value="1"/>
</dbReference>
<dbReference type="AlphaFoldDB" id="A0A022R017"/>
<dbReference type="Pfam" id="PF04784">
    <property type="entry name" value="DUF547"/>
    <property type="match status" value="1"/>
</dbReference>
<keyword evidence="1" id="KW-0175">Coiled coil</keyword>
<reference evidence="4 5" key="1">
    <citation type="journal article" date="2013" name="Proc. Natl. Acad. Sci. U.S.A.">
        <title>Fine-scale variation in meiotic recombination in Mimulus inferred from population shotgun sequencing.</title>
        <authorList>
            <person name="Hellsten U."/>
            <person name="Wright K.M."/>
            <person name="Jenkins J."/>
            <person name="Shu S."/>
            <person name="Yuan Y."/>
            <person name="Wessler S.R."/>
            <person name="Schmutz J."/>
            <person name="Willis J.H."/>
            <person name="Rokhsar D.S."/>
        </authorList>
    </citation>
    <scope>NUCLEOTIDE SEQUENCE [LARGE SCALE GENOMIC DNA]</scope>
    <source>
        <strain evidence="5">cv. DUN x IM62</strain>
    </source>
</reference>
<dbReference type="Proteomes" id="UP000030748">
    <property type="component" value="Unassembled WGS sequence"/>
</dbReference>
<keyword evidence="5" id="KW-1185">Reference proteome</keyword>
<evidence type="ECO:0008006" key="6">
    <source>
        <dbReference type="Google" id="ProtNLM"/>
    </source>
</evidence>
<dbReference type="eggNOG" id="ENOG502QQ8P">
    <property type="taxonomic scope" value="Eukaryota"/>
</dbReference>
<name>A0A022R017_ERYGU</name>